<name>A0A1A9HTE8_9CHLA</name>
<protein>
    <submittedName>
        <fullName evidence="2">Uncharacterized protein</fullName>
    </submittedName>
</protein>
<dbReference type="OrthoDB" id="17204at2"/>
<dbReference type="EMBL" id="CP014639">
    <property type="protein sequence ID" value="ANH78268.1"/>
    <property type="molecule type" value="Genomic_DNA"/>
</dbReference>
<sequence>MVIQTATPLLSRLNPVLVEQNIVNRKLACKRLIADCFTVIFAILSCLVFLAVLVLYPHIVLWVGIVSICGGILLLSLAILASMYALSLKKLEVKFEKPQWTEEKDILGDSVWKRELAEVFLRGYLSKDLAVYHREGTLDAHASLANIMCLNSLQPCLDLLKQKRIYTNILLHIARQLISQICFISINKRNKKLGEQLLYRLMELCYPAPELLVLIHHVRIFDTEDSSLLKYAKQGKFSIREDNTFCYEFMETQAPVAETWAALEHLFSLENPDILFQKDSFLSYVCDFYFIKDFLYQHFKHLIQRDPGHCLARGINFEVEKLEKFLACCRLRMELVYDMVLHWGHHIPEGAECYTTMNQKWVQLFIQFSAAIKALKRLIHNNLIERTTWKALTKFISHYNKILETKERFVRGMSFHFHTNDFVVLLDVLDLTRGGRIPRDSQEDYHLCFQAVDALLCWFSSRIRQGKMPYIPHDNSSVSLWRQRLFHLARQGLSLKALKTLIRLLNFNKLVWEDILPPLENLLFYEDLRNFIQS</sequence>
<organism evidence="2 3">
    <name type="scientific">Candidatus Chlamydia sanziniae</name>
    <dbReference type="NCBI Taxonomy" id="1806891"/>
    <lineage>
        <taxon>Bacteria</taxon>
        <taxon>Pseudomonadati</taxon>
        <taxon>Chlamydiota</taxon>
        <taxon>Chlamydiia</taxon>
        <taxon>Chlamydiales</taxon>
        <taxon>Chlamydiaceae</taxon>
        <taxon>Chlamydia/Chlamydophila group</taxon>
        <taxon>Chlamydia</taxon>
    </lineage>
</organism>
<feature type="transmembrane region" description="Helical" evidence="1">
    <location>
        <begin position="62"/>
        <end position="86"/>
    </location>
</feature>
<evidence type="ECO:0000256" key="1">
    <source>
        <dbReference type="SAM" id="Phobius"/>
    </source>
</evidence>
<evidence type="ECO:0000313" key="3">
    <source>
        <dbReference type="Proteomes" id="UP000078162"/>
    </source>
</evidence>
<feature type="transmembrane region" description="Helical" evidence="1">
    <location>
        <begin position="32"/>
        <end position="56"/>
    </location>
</feature>
<proteinExistence type="predicted"/>
<keyword evidence="1" id="KW-1133">Transmembrane helix</keyword>
<keyword evidence="1" id="KW-0472">Membrane</keyword>
<keyword evidence="1" id="KW-0812">Transmembrane</keyword>
<gene>
    <name evidence="2" type="ORF">Cs308_0097</name>
</gene>
<dbReference type="KEGG" id="csaz:Cs308_0097"/>
<dbReference type="Proteomes" id="UP000078162">
    <property type="component" value="Chromosome"/>
</dbReference>
<dbReference type="PATRIC" id="fig|1806891.3.peg.91"/>
<accession>A0A1A9HTE8</accession>
<reference evidence="2 3" key="1">
    <citation type="submission" date="2016-03" db="EMBL/GenBank/DDBJ databases">
        <title>Culture-independent genomics supports pathogen discovery for uncultivable bacteria within the genus Chlamydia.</title>
        <authorList>
            <person name="Taylor-Brown A."/>
            <person name="Bachmann N.L."/>
            <person name="Borel N."/>
            <person name="Polkinghorne A."/>
        </authorList>
    </citation>
    <scope>NUCLEOTIDE SEQUENCE [LARGE SCALE GENOMIC DNA]</scope>
    <source>
        <strain evidence="2 3">2742-308</strain>
    </source>
</reference>
<dbReference type="AlphaFoldDB" id="A0A1A9HTE8"/>
<evidence type="ECO:0000313" key="2">
    <source>
        <dbReference type="EMBL" id="ANH78268.1"/>
    </source>
</evidence>
<keyword evidence="3" id="KW-1185">Reference proteome</keyword>
<dbReference type="RefSeq" id="WP_066481304.1">
    <property type="nucleotide sequence ID" value="NZ_CP014639.1"/>
</dbReference>
<dbReference type="STRING" id="1806891.Cs308_0097"/>